<dbReference type="EMBL" id="JTJC03000006">
    <property type="protein sequence ID" value="NHC36920.1"/>
    <property type="molecule type" value="Genomic_DNA"/>
</dbReference>
<feature type="region of interest" description="Disordered" evidence="1">
    <location>
        <begin position="123"/>
        <end position="151"/>
    </location>
</feature>
<proteinExistence type="predicted"/>
<sequence>MNSDLIPSSQVSDSDSQQPPTETVAEENQASRQQPIPPPSEPMQYRAIGLVRGRYQPSTEQFTQGTLLAHDGTQLQAVLLGRIISLVRKHIDLEAEHLWVVYPRTGQKDNQLHLQIVGVWEPETLAKQPTPEETPTSEAAPSEADSAPIDNAEDGYFSVRGEVVFQSAGDSRLVVKIKQAPRKESDRPKFFKVNLQGVLKTKAVGQFWEFHVLRQADDLVVQEGTSIATLPKPFRKPMKKPFGARAGGGYNKGGGRGKFETPRPVRKTDGSTPMPQKPIPKAPIPKPTKRPKPPQE</sequence>
<feature type="region of interest" description="Disordered" evidence="1">
    <location>
        <begin position="232"/>
        <end position="296"/>
    </location>
</feature>
<dbReference type="RefSeq" id="WP_039714056.1">
    <property type="nucleotide sequence ID" value="NZ_JTJC03000006.1"/>
</dbReference>
<name>A0A9X5E7Q8_9CYAN</name>
<feature type="compositionally biased region" description="Gly residues" evidence="1">
    <location>
        <begin position="245"/>
        <end position="256"/>
    </location>
</feature>
<organism evidence="2 3">
    <name type="scientific">Scytonema millei VB511283</name>
    <dbReference type="NCBI Taxonomy" id="1245923"/>
    <lineage>
        <taxon>Bacteria</taxon>
        <taxon>Bacillati</taxon>
        <taxon>Cyanobacteriota</taxon>
        <taxon>Cyanophyceae</taxon>
        <taxon>Nostocales</taxon>
        <taxon>Scytonemataceae</taxon>
        <taxon>Scytonema</taxon>
    </lineage>
</organism>
<evidence type="ECO:0000313" key="2">
    <source>
        <dbReference type="EMBL" id="NHC36920.1"/>
    </source>
</evidence>
<evidence type="ECO:0000256" key="1">
    <source>
        <dbReference type="SAM" id="MobiDB-lite"/>
    </source>
</evidence>
<protein>
    <submittedName>
        <fullName evidence="2">Uncharacterized protein</fullName>
    </submittedName>
</protein>
<dbReference type="Proteomes" id="UP000031532">
    <property type="component" value="Unassembled WGS sequence"/>
</dbReference>
<dbReference type="OrthoDB" id="423098at2"/>
<feature type="compositionally biased region" description="Low complexity" evidence="1">
    <location>
        <begin position="137"/>
        <end position="148"/>
    </location>
</feature>
<feature type="region of interest" description="Disordered" evidence="1">
    <location>
        <begin position="1"/>
        <end position="42"/>
    </location>
</feature>
<reference evidence="2 3" key="1">
    <citation type="journal article" date="2015" name="Genome Announc.">
        <title>Draft Genome Sequence of the Terrestrial Cyanobacterium Scytonema millei VB511283, Isolated from Eastern India.</title>
        <authorList>
            <person name="Sen D."/>
            <person name="Chandrababunaidu M.M."/>
            <person name="Singh D."/>
            <person name="Sanghi N."/>
            <person name="Ghorai A."/>
            <person name="Mishra G.P."/>
            <person name="Madduluri M."/>
            <person name="Adhikary S.P."/>
            <person name="Tripathy S."/>
        </authorList>
    </citation>
    <scope>NUCLEOTIDE SEQUENCE [LARGE SCALE GENOMIC DNA]</scope>
    <source>
        <strain evidence="2 3">VB511283</strain>
    </source>
</reference>
<comment type="caution">
    <text evidence="2">The sequence shown here is derived from an EMBL/GenBank/DDBJ whole genome shotgun (WGS) entry which is preliminary data.</text>
</comment>
<gene>
    <name evidence="2" type="ORF">QH73_0020160</name>
</gene>
<dbReference type="AlphaFoldDB" id="A0A9X5E7Q8"/>
<evidence type="ECO:0000313" key="3">
    <source>
        <dbReference type="Proteomes" id="UP000031532"/>
    </source>
</evidence>
<feature type="compositionally biased region" description="Basic residues" evidence="1">
    <location>
        <begin position="287"/>
        <end position="296"/>
    </location>
</feature>
<accession>A0A9X5E7Q8</accession>
<feature type="compositionally biased region" description="Low complexity" evidence="1">
    <location>
        <begin position="7"/>
        <end position="20"/>
    </location>
</feature>
<keyword evidence="3" id="KW-1185">Reference proteome</keyword>
<feature type="compositionally biased region" description="Pro residues" evidence="1">
    <location>
        <begin position="275"/>
        <end position="286"/>
    </location>
</feature>
<feature type="compositionally biased region" description="Basic and acidic residues" evidence="1">
    <location>
        <begin position="257"/>
        <end position="269"/>
    </location>
</feature>